<dbReference type="RefSeq" id="WP_264844217.1">
    <property type="nucleotide sequence ID" value="NZ_AP025628.1"/>
</dbReference>
<evidence type="ECO:0000313" key="7">
    <source>
        <dbReference type="Proteomes" id="UP001163687"/>
    </source>
</evidence>
<feature type="signal peptide" evidence="5">
    <location>
        <begin position="1"/>
        <end position="24"/>
    </location>
</feature>
<feature type="chain" id="PRO_5041243351" evidence="5">
    <location>
        <begin position="25"/>
        <end position="349"/>
    </location>
</feature>
<dbReference type="Pfam" id="PF03480">
    <property type="entry name" value="DctP"/>
    <property type="match status" value="1"/>
</dbReference>
<gene>
    <name evidence="6" type="ORF">caldi_12430</name>
</gene>
<proteinExistence type="inferred from homology"/>
<dbReference type="CDD" id="cd13678">
    <property type="entry name" value="PBP2_TRAP_DctP10"/>
    <property type="match status" value="1"/>
</dbReference>
<dbReference type="EMBL" id="AP025628">
    <property type="protein sequence ID" value="BDG60153.1"/>
    <property type="molecule type" value="Genomic_DNA"/>
</dbReference>
<evidence type="ECO:0000256" key="3">
    <source>
        <dbReference type="ARBA" id="ARBA00022729"/>
    </source>
</evidence>
<accession>A0AA35G881</accession>
<dbReference type="PROSITE" id="PS51257">
    <property type="entry name" value="PROKAR_LIPOPROTEIN"/>
    <property type="match status" value="1"/>
</dbReference>
<reference evidence="6" key="1">
    <citation type="submission" date="2022-03" db="EMBL/GenBank/DDBJ databases">
        <title>Complete genome sequence of Caldinitratiruptor microaerophilus.</title>
        <authorList>
            <person name="Mukaiyama R."/>
            <person name="Nishiyama T."/>
            <person name="Ueda K."/>
        </authorList>
    </citation>
    <scope>NUCLEOTIDE SEQUENCE</scope>
    <source>
        <strain evidence="6">JCM 16183</strain>
    </source>
</reference>
<keyword evidence="3 5" id="KW-0732">Signal</keyword>
<evidence type="ECO:0000256" key="5">
    <source>
        <dbReference type="SAM" id="SignalP"/>
    </source>
</evidence>
<protein>
    <submittedName>
        <fullName evidence="6">ABC transporter substrate-binding protein</fullName>
    </submittedName>
</protein>
<dbReference type="PANTHER" id="PTHR33376">
    <property type="match status" value="1"/>
</dbReference>
<dbReference type="GO" id="GO:0055085">
    <property type="term" value="P:transmembrane transport"/>
    <property type="evidence" value="ECO:0007669"/>
    <property type="project" value="InterPro"/>
</dbReference>
<comment type="similarity">
    <text evidence="1">Belongs to the bacterial solute-binding protein 7 family.</text>
</comment>
<feature type="region of interest" description="Disordered" evidence="4">
    <location>
        <begin position="24"/>
        <end position="53"/>
    </location>
</feature>
<dbReference type="PANTHER" id="PTHR33376:SF7">
    <property type="entry name" value="C4-DICARBOXYLATE-BINDING PROTEIN DCTB"/>
    <property type="match status" value="1"/>
</dbReference>
<dbReference type="AlphaFoldDB" id="A0AA35G881"/>
<dbReference type="InterPro" id="IPR004682">
    <property type="entry name" value="TRAP_DctP"/>
</dbReference>
<dbReference type="GO" id="GO:0030288">
    <property type="term" value="C:outer membrane-bounded periplasmic space"/>
    <property type="evidence" value="ECO:0007669"/>
    <property type="project" value="InterPro"/>
</dbReference>
<dbReference type="Gene3D" id="3.40.190.170">
    <property type="entry name" value="Bacterial extracellular solute-binding protein, family 7"/>
    <property type="match status" value="1"/>
</dbReference>
<keyword evidence="2" id="KW-0813">Transport</keyword>
<dbReference type="InterPro" id="IPR018389">
    <property type="entry name" value="DctP_fam"/>
</dbReference>
<evidence type="ECO:0000256" key="4">
    <source>
        <dbReference type="SAM" id="MobiDB-lite"/>
    </source>
</evidence>
<dbReference type="NCBIfam" id="NF037995">
    <property type="entry name" value="TRAP_S1"/>
    <property type="match status" value="1"/>
</dbReference>
<organism evidence="6 7">
    <name type="scientific">Caldinitratiruptor microaerophilus</name>
    <dbReference type="NCBI Taxonomy" id="671077"/>
    <lineage>
        <taxon>Bacteria</taxon>
        <taxon>Bacillati</taxon>
        <taxon>Bacillota</taxon>
        <taxon>Clostridia</taxon>
        <taxon>Eubacteriales</taxon>
        <taxon>Symbiobacteriaceae</taxon>
        <taxon>Caldinitratiruptor</taxon>
    </lineage>
</organism>
<keyword evidence="7" id="KW-1185">Reference proteome</keyword>
<dbReference type="InterPro" id="IPR038404">
    <property type="entry name" value="TRAP_DctP_sf"/>
</dbReference>
<feature type="compositionally biased region" description="Polar residues" evidence="4">
    <location>
        <begin position="39"/>
        <end position="53"/>
    </location>
</feature>
<name>A0AA35G881_9FIRM</name>
<dbReference type="KEGG" id="cmic:caldi_12430"/>
<dbReference type="SUPFAM" id="SSF53850">
    <property type="entry name" value="Periplasmic binding protein-like II"/>
    <property type="match status" value="1"/>
</dbReference>
<evidence type="ECO:0000256" key="2">
    <source>
        <dbReference type="ARBA" id="ARBA00022448"/>
    </source>
</evidence>
<dbReference type="NCBIfam" id="TIGR00787">
    <property type="entry name" value="dctP"/>
    <property type="match status" value="1"/>
</dbReference>
<dbReference type="PIRSF" id="PIRSF006470">
    <property type="entry name" value="DctB"/>
    <property type="match status" value="1"/>
</dbReference>
<dbReference type="Proteomes" id="UP001163687">
    <property type="component" value="Chromosome"/>
</dbReference>
<evidence type="ECO:0000313" key="6">
    <source>
        <dbReference type="EMBL" id="BDG60153.1"/>
    </source>
</evidence>
<sequence length="349" mass="38210">MRWKPLAATIVAAALLAGCGSATKEGPKPGEAAAGQPAQKVTLTLSTPDPDSSSITEAAKHFAELVAEKSKGAVEIKVFPNGTLYNGDPNAAVKQLGAGSLDMLTLSTSLYANFDSRFTAISIPYLFDSTDQLLKYLNGEPGQELLAGLDRLQIKGLALWTRSFRQMTNSKRPITGPQDLKGLKFRVPNNPLWVEFFKAAGAAPTPMAFGEVYNALQLKTIDGQENPIDIARSAKFYEVQKYLTISNHMADGWVVGININKFASLPQDVQKILMEAAAETQSWKLRYDQEQDAQALEFLKSKGMEVNTLTPEQQQAFVDLAKPLYPKFAELVRDQAFFEKTLKFVGKAN</sequence>
<evidence type="ECO:0000256" key="1">
    <source>
        <dbReference type="ARBA" id="ARBA00009023"/>
    </source>
</evidence>